<evidence type="ECO:0000256" key="2">
    <source>
        <dbReference type="PROSITE-ProRule" id="PRU00335"/>
    </source>
</evidence>
<dbReference type="EMBL" id="BMLP01000009">
    <property type="protein sequence ID" value="GGO37308.1"/>
    <property type="molecule type" value="Genomic_DNA"/>
</dbReference>
<reference evidence="4 5" key="1">
    <citation type="journal article" date="2014" name="Int. J. Syst. Evol. Microbiol.">
        <title>Complete genome sequence of Corynebacterium casei LMG S-19264T (=DSM 44701T), isolated from a smear-ripened cheese.</title>
        <authorList>
            <consortium name="US DOE Joint Genome Institute (JGI-PGF)"/>
            <person name="Walter F."/>
            <person name="Albersmeier A."/>
            <person name="Kalinowski J."/>
            <person name="Ruckert C."/>
        </authorList>
    </citation>
    <scope>NUCLEOTIDE SEQUENCE [LARGE SCALE GENOMIC DNA]</scope>
    <source>
        <strain evidence="4 5">CGMCC 1.7029</strain>
    </source>
</reference>
<keyword evidence="5" id="KW-1185">Reference proteome</keyword>
<dbReference type="InterPro" id="IPR041678">
    <property type="entry name" value="TetR_C_16"/>
</dbReference>
<keyword evidence="1 2" id="KW-0238">DNA-binding</keyword>
<feature type="DNA-binding region" description="H-T-H motif" evidence="2">
    <location>
        <begin position="34"/>
        <end position="53"/>
    </location>
</feature>
<dbReference type="GO" id="GO:0000976">
    <property type="term" value="F:transcription cis-regulatory region binding"/>
    <property type="evidence" value="ECO:0007669"/>
    <property type="project" value="TreeGrafter"/>
</dbReference>
<evidence type="ECO:0000313" key="5">
    <source>
        <dbReference type="Proteomes" id="UP000598196"/>
    </source>
</evidence>
<dbReference type="Gene3D" id="1.10.357.10">
    <property type="entry name" value="Tetracycline Repressor, domain 2"/>
    <property type="match status" value="1"/>
</dbReference>
<feature type="domain" description="HTH tetR-type" evidence="3">
    <location>
        <begin position="11"/>
        <end position="71"/>
    </location>
</feature>
<comment type="caution">
    <text evidence="4">The sequence shown here is derived from an EMBL/GenBank/DDBJ whole genome shotgun (WGS) entry which is preliminary data.</text>
</comment>
<dbReference type="Pfam" id="PF17920">
    <property type="entry name" value="TetR_C_16"/>
    <property type="match status" value="1"/>
</dbReference>
<dbReference type="InterPro" id="IPR009057">
    <property type="entry name" value="Homeodomain-like_sf"/>
</dbReference>
<dbReference type="Pfam" id="PF00440">
    <property type="entry name" value="TetR_N"/>
    <property type="match status" value="1"/>
</dbReference>
<protein>
    <submittedName>
        <fullName evidence="4">TetR family transcriptional regulator</fullName>
    </submittedName>
</protein>
<dbReference type="GO" id="GO:0003700">
    <property type="term" value="F:DNA-binding transcription factor activity"/>
    <property type="evidence" value="ECO:0007669"/>
    <property type="project" value="TreeGrafter"/>
</dbReference>
<dbReference type="PROSITE" id="PS50977">
    <property type="entry name" value="HTH_TETR_2"/>
    <property type="match status" value="1"/>
</dbReference>
<dbReference type="InterPro" id="IPR001647">
    <property type="entry name" value="HTH_TetR"/>
</dbReference>
<dbReference type="AlphaFoldDB" id="A0A918DF11"/>
<organism evidence="4 5">
    <name type="scientific">Gemmobacter aquaticus</name>
    <dbReference type="NCBI Taxonomy" id="490185"/>
    <lineage>
        <taxon>Bacteria</taxon>
        <taxon>Pseudomonadati</taxon>
        <taxon>Pseudomonadota</taxon>
        <taxon>Alphaproteobacteria</taxon>
        <taxon>Rhodobacterales</taxon>
        <taxon>Paracoccaceae</taxon>
        <taxon>Gemmobacter</taxon>
    </lineage>
</organism>
<sequence>MQEPQKLKKSDRTRLAILTAAGTLFAQNGFDRTTVRDIAAEAGADPALVVRYFGGKEALFVQSADFSLGLEALPPIATSELGQTLAGHFLDVWEGERAGGLPVLLRSASSNELAAERMREIFGKQVAPFLRTYLPADQIPTRAALISSLLLGVALGRYILKLPPLVALTRQQIVSLIGQTLQTLAFGDIAGDKGETAVS</sequence>
<dbReference type="InterPro" id="IPR036271">
    <property type="entry name" value="Tet_transcr_reg_TetR-rel_C_sf"/>
</dbReference>
<dbReference type="Gene3D" id="1.10.10.60">
    <property type="entry name" value="Homeodomain-like"/>
    <property type="match status" value="1"/>
</dbReference>
<gene>
    <name evidence="4" type="ORF">GCM10010991_32720</name>
</gene>
<dbReference type="SUPFAM" id="SSF48498">
    <property type="entry name" value="Tetracyclin repressor-like, C-terminal domain"/>
    <property type="match status" value="1"/>
</dbReference>
<dbReference type="SUPFAM" id="SSF46689">
    <property type="entry name" value="Homeodomain-like"/>
    <property type="match status" value="1"/>
</dbReference>
<name>A0A918DF11_9RHOB</name>
<evidence type="ECO:0000256" key="1">
    <source>
        <dbReference type="ARBA" id="ARBA00023125"/>
    </source>
</evidence>
<dbReference type="InterPro" id="IPR050109">
    <property type="entry name" value="HTH-type_TetR-like_transc_reg"/>
</dbReference>
<proteinExistence type="predicted"/>
<evidence type="ECO:0000313" key="4">
    <source>
        <dbReference type="EMBL" id="GGO37308.1"/>
    </source>
</evidence>
<dbReference type="PANTHER" id="PTHR30055">
    <property type="entry name" value="HTH-TYPE TRANSCRIPTIONAL REGULATOR RUTR"/>
    <property type="match status" value="1"/>
</dbReference>
<dbReference type="RefSeq" id="WP_206665058.1">
    <property type="nucleotide sequence ID" value="NZ_BMLP01000009.1"/>
</dbReference>
<dbReference type="PRINTS" id="PR00455">
    <property type="entry name" value="HTHTETR"/>
</dbReference>
<dbReference type="PANTHER" id="PTHR30055:SF235">
    <property type="entry name" value="TRANSCRIPTIONAL REGULATORY PROTEIN"/>
    <property type="match status" value="1"/>
</dbReference>
<evidence type="ECO:0000259" key="3">
    <source>
        <dbReference type="PROSITE" id="PS50977"/>
    </source>
</evidence>
<dbReference type="Proteomes" id="UP000598196">
    <property type="component" value="Unassembled WGS sequence"/>
</dbReference>
<accession>A0A918DF11</accession>